<accession>A0AAW9PZQ5</accession>
<evidence type="ECO:0000256" key="1">
    <source>
        <dbReference type="ARBA" id="ARBA00022729"/>
    </source>
</evidence>
<keyword evidence="1" id="KW-0732">Signal</keyword>
<dbReference type="PANTHER" id="PTHR43405">
    <property type="entry name" value="GLYCOSYL HYDROLASE DIGH"/>
    <property type="match status" value="1"/>
</dbReference>
<dbReference type="AlphaFoldDB" id="A0AAW9PZQ5"/>
<name>A0AAW9PZQ5_9CYAN</name>
<organism evidence="3 4">
    <name type="scientific">Tumidithrix elongata BACA0141</name>
    <dbReference type="NCBI Taxonomy" id="2716417"/>
    <lineage>
        <taxon>Bacteria</taxon>
        <taxon>Bacillati</taxon>
        <taxon>Cyanobacteriota</taxon>
        <taxon>Cyanophyceae</taxon>
        <taxon>Pseudanabaenales</taxon>
        <taxon>Pseudanabaenaceae</taxon>
        <taxon>Tumidithrix</taxon>
        <taxon>Tumidithrix elongata</taxon>
    </lineage>
</organism>
<sequence>MTKVTKTLPSLLTRFVRAVVACSASLGIAGLASSGFLYLTSVVASEAHADTFCRIDPQQIVRKANLLQAAQLGDRQAAEDYEKIVTAHANQLRQCRQQSWLHTQAVWMRVYPCDLQARQLDQVLDNAVNFGYNRIYLNVFYDGRILLPFGDNPTVWPSVVGSQASNADLLAKVIAGAHRRGITVYAWLFAMNFGPSYAARFDRQSAIARNGFGESNLQDPRSIPEEARVSHVFVDPYNTQAREDLRTLVRAVAQRRPDGIVFDYIRYPQRSGSVVNNVRDLMIYGDTSLQKLFELALSGQGQEAMIAYLKNGSVGNLKIPANIPLWKLPPQMQPVTSGGDLDRQLWQLVLAHARKGVVEFLDYVSQPAHEAGISTGAVFFPKAHLTYGNGVDPRLQPWFAFTNVSEWAPMSYAACGNASCIIDEITLVMEKATGSQAICPILMGYWGQSSPDRLALEQQIAAVHQAYPQLNCLSHFAYSWLDLNADRQRRTCQL</sequence>
<dbReference type="EMBL" id="JAZBJZ010000041">
    <property type="protein sequence ID" value="MEE3717424.1"/>
    <property type="molecule type" value="Genomic_DNA"/>
</dbReference>
<dbReference type="PANTHER" id="PTHR43405:SF1">
    <property type="entry name" value="GLYCOSYL HYDROLASE DIGH"/>
    <property type="match status" value="1"/>
</dbReference>
<feature type="domain" description="Glycosyl hydrolase-like 10" evidence="2">
    <location>
        <begin position="118"/>
        <end position="280"/>
    </location>
</feature>
<dbReference type="RefSeq" id="WP_330483852.1">
    <property type="nucleotide sequence ID" value="NZ_JAZBJZ010000041.1"/>
</dbReference>
<evidence type="ECO:0000313" key="4">
    <source>
        <dbReference type="Proteomes" id="UP001333818"/>
    </source>
</evidence>
<dbReference type="InterPro" id="IPR017853">
    <property type="entry name" value="GH"/>
</dbReference>
<keyword evidence="4" id="KW-1185">Reference proteome</keyword>
<dbReference type="Proteomes" id="UP001333818">
    <property type="component" value="Unassembled WGS sequence"/>
</dbReference>
<dbReference type="InterPro" id="IPR003790">
    <property type="entry name" value="GHL10"/>
</dbReference>
<reference evidence="3" key="1">
    <citation type="submission" date="2024-01" db="EMBL/GenBank/DDBJ databases">
        <title>Bank of Algae and Cyanobacteria of the Azores (BACA) strain genomes.</title>
        <authorList>
            <person name="Luz R."/>
            <person name="Cordeiro R."/>
            <person name="Fonseca A."/>
            <person name="Goncalves V."/>
        </authorList>
    </citation>
    <scope>NUCLEOTIDE SEQUENCE</scope>
    <source>
        <strain evidence="3">BACA0141</strain>
    </source>
</reference>
<dbReference type="Gene3D" id="3.20.20.80">
    <property type="entry name" value="Glycosidases"/>
    <property type="match status" value="1"/>
</dbReference>
<dbReference type="SUPFAM" id="SSF51445">
    <property type="entry name" value="(Trans)glycosidases"/>
    <property type="match status" value="1"/>
</dbReference>
<protein>
    <submittedName>
        <fullName evidence="3">Family 10 glycosylhydrolase</fullName>
    </submittedName>
</protein>
<comment type="caution">
    <text evidence="3">The sequence shown here is derived from an EMBL/GenBank/DDBJ whole genome shotgun (WGS) entry which is preliminary data.</text>
</comment>
<dbReference type="Pfam" id="PF02638">
    <property type="entry name" value="GHL10"/>
    <property type="match status" value="1"/>
</dbReference>
<evidence type="ECO:0000259" key="2">
    <source>
        <dbReference type="Pfam" id="PF02638"/>
    </source>
</evidence>
<gene>
    <name evidence="3" type="ORF">V2H45_11740</name>
</gene>
<proteinExistence type="predicted"/>
<evidence type="ECO:0000313" key="3">
    <source>
        <dbReference type="EMBL" id="MEE3717424.1"/>
    </source>
</evidence>
<dbReference type="InterPro" id="IPR052177">
    <property type="entry name" value="Divisome_Glycosyl_Hydrolase"/>
</dbReference>